<evidence type="ECO:0000256" key="4">
    <source>
        <dbReference type="ARBA" id="ARBA00023125"/>
    </source>
</evidence>
<dbReference type="Gene3D" id="1.10.1740.10">
    <property type="match status" value="1"/>
</dbReference>
<evidence type="ECO:0000256" key="6">
    <source>
        <dbReference type="SAM" id="MobiDB-lite"/>
    </source>
</evidence>
<dbReference type="InterPro" id="IPR013325">
    <property type="entry name" value="RNA_pol_sigma_r2"/>
</dbReference>
<keyword evidence="4" id="KW-0238">DNA-binding</keyword>
<feature type="domain" description="RNA polymerase sigma factor 70 region 4 type 2" evidence="8">
    <location>
        <begin position="138"/>
        <end position="186"/>
    </location>
</feature>
<dbReference type="CDD" id="cd06171">
    <property type="entry name" value="Sigma70_r4"/>
    <property type="match status" value="1"/>
</dbReference>
<dbReference type="EMBL" id="BAAABW010000026">
    <property type="protein sequence ID" value="GAA0369020.1"/>
    <property type="molecule type" value="Genomic_DNA"/>
</dbReference>
<dbReference type="SUPFAM" id="SSF88659">
    <property type="entry name" value="Sigma3 and sigma4 domains of RNA polymerase sigma factors"/>
    <property type="match status" value="1"/>
</dbReference>
<evidence type="ECO:0000256" key="5">
    <source>
        <dbReference type="ARBA" id="ARBA00023163"/>
    </source>
</evidence>
<evidence type="ECO:0000256" key="1">
    <source>
        <dbReference type="ARBA" id="ARBA00010641"/>
    </source>
</evidence>
<evidence type="ECO:0000313" key="10">
    <source>
        <dbReference type="Proteomes" id="UP001500063"/>
    </source>
</evidence>
<protein>
    <recommendedName>
        <fullName evidence="11">RNA polymerase subunit sigma-24</fullName>
    </recommendedName>
</protein>
<gene>
    <name evidence="9" type="ORF">GCM10010319_53680</name>
</gene>
<comment type="similarity">
    <text evidence="1">Belongs to the sigma-70 factor family. ECF subfamily.</text>
</comment>
<evidence type="ECO:0000313" key="9">
    <source>
        <dbReference type="EMBL" id="GAA0369020.1"/>
    </source>
</evidence>
<keyword evidence="3" id="KW-0731">Sigma factor</keyword>
<dbReference type="InterPro" id="IPR013249">
    <property type="entry name" value="RNA_pol_sigma70_r4_t2"/>
</dbReference>
<dbReference type="Pfam" id="PF08281">
    <property type="entry name" value="Sigma70_r4_2"/>
    <property type="match status" value="1"/>
</dbReference>
<dbReference type="PANTHER" id="PTHR43133">
    <property type="entry name" value="RNA POLYMERASE ECF-TYPE SIGMA FACTO"/>
    <property type="match status" value="1"/>
</dbReference>
<sequence length="194" mass="21618">MTTVDADAARPEPGPPEAAGPGRVPTTDPWARAAGLVRAAQCDDALALNDLLDLLTPYVSRLCRPIALSHTADAVQESLIAVFQGLPRLKEPESLYAWVRTITVREAMRVAKRTSRETPVSDFRDLPGTWSTELEADVRDVLRRLPPEHRAVLVLRELEGLDERSASILLNISQGTVKSRLHRARKNFRKAWKR</sequence>
<name>A0ABP3HFT3_9ACTN</name>
<evidence type="ECO:0000259" key="7">
    <source>
        <dbReference type="Pfam" id="PF04542"/>
    </source>
</evidence>
<evidence type="ECO:0000256" key="2">
    <source>
        <dbReference type="ARBA" id="ARBA00023015"/>
    </source>
</evidence>
<comment type="caution">
    <text evidence="9">The sequence shown here is derived from an EMBL/GenBank/DDBJ whole genome shotgun (WGS) entry which is preliminary data.</text>
</comment>
<dbReference type="Proteomes" id="UP001500063">
    <property type="component" value="Unassembled WGS sequence"/>
</dbReference>
<dbReference type="Gene3D" id="1.10.10.10">
    <property type="entry name" value="Winged helix-like DNA-binding domain superfamily/Winged helix DNA-binding domain"/>
    <property type="match status" value="1"/>
</dbReference>
<dbReference type="InterPro" id="IPR039425">
    <property type="entry name" value="RNA_pol_sigma-70-like"/>
</dbReference>
<reference evidence="10" key="1">
    <citation type="journal article" date="2019" name="Int. J. Syst. Evol. Microbiol.">
        <title>The Global Catalogue of Microorganisms (GCM) 10K type strain sequencing project: providing services to taxonomists for standard genome sequencing and annotation.</title>
        <authorList>
            <consortium name="The Broad Institute Genomics Platform"/>
            <consortium name="The Broad Institute Genome Sequencing Center for Infectious Disease"/>
            <person name="Wu L."/>
            <person name="Ma J."/>
        </authorList>
    </citation>
    <scope>NUCLEOTIDE SEQUENCE [LARGE SCALE GENOMIC DNA]</scope>
    <source>
        <strain evidence="10">JCM 4565</strain>
    </source>
</reference>
<dbReference type="InterPro" id="IPR013324">
    <property type="entry name" value="RNA_pol_sigma_r3/r4-like"/>
</dbReference>
<keyword evidence="10" id="KW-1185">Reference proteome</keyword>
<dbReference type="InterPro" id="IPR014284">
    <property type="entry name" value="RNA_pol_sigma-70_dom"/>
</dbReference>
<accession>A0ABP3HFT3</accession>
<organism evidence="9 10">
    <name type="scientific">Streptomyces blastmyceticus</name>
    <dbReference type="NCBI Taxonomy" id="68180"/>
    <lineage>
        <taxon>Bacteria</taxon>
        <taxon>Bacillati</taxon>
        <taxon>Actinomycetota</taxon>
        <taxon>Actinomycetes</taxon>
        <taxon>Kitasatosporales</taxon>
        <taxon>Streptomycetaceae</taxon>
        <taxon>Streptomyces</taxon>
    </lineage>
</organism>
<dbReference type="PANTHER" id="PTHR43133:SF8">
    <property type="entry name" value="RNA POLYMERASE SIGMA FACTOR HI_1459-RELATED"/>
    <property type="match status" value="1"/>
</dbReference>
<evidence type="ECO:0008006" key="11">
    <source>
        <dbReference type="Google" id="ProtNLM"/>
    </source>
</evidence>
<evidence type="ECO:0000259" key="8">
    <source>
        <dbReference type="Pfam" id="PF08281"/>
    </source>
</evidence>
<proteinExistence type="inferred from homology"/>
<evidence type="ECO:0000256" key="3">
    <source>
        <dbReference type="ARBA" id="ARBA00023082"/>
    </source>
</evidence>
<feature type="domain" description="RNA polymerase sigma-70 region 2" evidence="7">
    <location>
        <begin position="69"/>
        <end position="116"/>
    </location>
</feature>
<dbReference type="InterPro" id="IPR007627">
    <property type="entry name" value="RNA_pol_sigma70_r2"/>
</dbReference>
<dbReference type="SUPFAM" id="SSF88946">
    <property type="entry name" value="Sigma2 domain of RNA polymerase sigma factors"/>
    <property type="match status" value="1"/>
</dbReference>
<dbReference type="NCBIfam" id="TIGR02937">
    <property type="entry name" value="sigma70-ECF"/>
    <property type="match status" value="1"/>
</dbReference>
<keyword evidence="5" id="KW-0804">Transcription</keyword>
<dbReference type="RefSeq" id="WP_344121699.1">
    <property type="nucleotide sequence ID" value="NZ_BAAABW010000026.1"/>
</dbReference>
<dbReference type="InterPro" id="IPR036388">
    <property type="entry name" value="WH-like_DNA-bd_sf"/>
</dbReference>
<keyword evidence="2" id="KW-0805">Transcription regulation</keyword>
<dbReference type="Pfam" id="PF04542">
    <property type="entry name" value="Sigma70_r2"/>
    <property type="match status" value="1"/>
</dbReference>
<feature type="region of interest" description="Disordered" evidence="6">
    <location>
        <begin position="1"/>
        <end position="27"/>
    </location>
</feature>